<proteinExistence type="predicted"/>
<gene>
    <name evidence="1" type="ORF">BG006_004940</name>
</gene>
<comment type="caution">
    <text evidence="1">The sequence shown here is derived from an EMBL/GenBank/DDBJ whole genome shotgun (WGS) entry which is preliminary data.</text>
</comment>
<keyword evidence="2" id="KW-1185">Reference proteome</keyword>
<organism evidence="1 2">
    <name type="scientific">Podila minutissima</name>
    <dbReference type="NCBI Taxonomy" id="64525"/>
    <lineage>
        <taxon>Eukaryota</taxon>
        <taxon>Fungi</taxon>
        <taxon>Fungi incertae sedis</taxon>
        <taxon>Mucoromycota</taxon>
        <taxon>Mortierellomycotina</taxon>
        <taxon>Mortierellomycetes</taxon>
        <taxon>Mortierellales</taxon>
        <taxon>Mortierellaceae</taxon>
        <taxon>Podila</taxon>
    </lineage>
</organism>
<dbReference type="EMBL" id="JAAAUY010002755">
    <property type="protein sequence ID" value="KAF9310009.1"/>
    <property type="molecule type" value="Genomic_DNA"/>
</dbReference>
<reference evidence="1" key="1">
    <citation type="journal article" date="2020" name="Fungal Divers.">
        <title>Resolving the Mortierellaceae phylogeny through synthesis of multi-gene phylogenetics and phylogenomics.</title>
        <authorList>
            <person name="Vandepol N."/>
            <person name="Liber J."/>
            <person name="Desiro A."/>
            <person name="Na H."/>
            <person name="Kennedy M."/>
            <person name="Barry K."/>
            <person name="Grigoriev I.V."/>
            <person name="Miller A.N."/>
            <person name="O'Donnell K."/>
            <person name="Stajich J.E."/>
            <person name="Bonito G."/>
        </authorList>
    </citation>
    <scope>NUCLEOTIDE SEQUENCE</scope>
    <source>
        <strain evidence="1">NVP1</strain>
    </source>
</reference>
<feature type="non-terminal residue" evidence="1">
    <location>
        <position position="1"/>
    </location>
</feature>
<name>A0A9P5SBM0_9FUNG</name>
<evidence type="ECO:0000313" key="2">
    <source>
        <dbReference type="Proteomes" id="UP000696485"/>
    </source>
</evidence>
<feature type="non-terminal residue" evidence="1">
    <location>
        <position position="65"/>
    </location>
</feature>
<accession>A0A9P5SBM0</accession>
<dbReference type="Proteomes" id="UP000696485">
    <property type="component" value="Unassembled WGS sequence"/>
</dbReference>
<sequence>LWSWMPCSLNVFPTKKSNAVGTLVSACTVKPQAILPKNVLSRNPRRPDWLLSLLAPTSTRKTSRP</sequence>
<evidence type="ECO:0000313" key="1">
    <source>
        <dbReference type="EMBL" id="KAF9310009.1"/>
    </source>
</evidence>
<protein>
    <submittedName>
        <fullName evidence="1">Uncharacterized protein</fullName>
    </submittedName>
</protein>
<dbReference type="AlphaFoldDB" id="A0A9P5SBM0"/>